<keyword evidence="2" id="KW-1185">Reference proteome</keyword>
<gene>
    <name evidence="1" type="ORF">RPERSI_LOCUS33251</name>
</gene>
<organism evidence="1 2">
    <name type="scientific">Racocetra persica</name>
    <dbReference type="NCBI Taxonomy" id="160502"/>
    <lineage>
        <taxon>Eukaryota</taxon>
        <taxon>Fungi</taxon>
        <taxon>Fungi incertae sedis</taxon>
        <taxon>Mucoromycota</taxon>
        <taxon>Glomeromycotina</taxon>
        <taxon>Glomeromycetes</taxon>
        <taxon>Diversisporales</taxon>
        <taxon>Gigasporaceae</taxon>
        <taxon>Racocetra</taxon>
    </lineage>
</organism>
<evidence type="ECO:0000313" key="1">
    <source>
        <dbReference type="EMBL" id="CAG8844541.1"/>
    </source>
</evidence>
<reference evidence="1" key="1">
    <citation type="submission" date="2021-06" db="EMBL/GenBank/DDBJ databases">
        <authorList>
            <person name="Kallberg Y."/>
            <person name="Tangrot J."/>
            <person name="Rosling A."/>
        </authorList>
    </citation>
    <scope>NUCLEOTIDE SEQUENCE</scope>
    <source>
        <strain evidence="1">MA461A</strain>
    </source>
</reference>
<dbReference type="Proteomes" id="UP000789920">
    <property type="component" value="Unassembled WGS sequence"/>
</dbReference>
<comment type="caution">
    <text evidence="1">The sequence shown here is derived from an EMBL/GenBank/DDBJ whole genome shotgun (WGS) entry which is preliminary data.</text>
</comment>
<feature type="non-terminal residue" evidence="1">
    <location>
        <position position="154"/>
    </location>
</feature>
<accession>A0ACA9SN21</accession>
<protein>
    <submittedName>
        <fullName evidence="1">9030_t:CDS:1</fullName>
    </submittedName>
</protein>
<evidence type="ECO:0000313" key="2">
    <source>
        <dbReference type="Proteomes" id="UP000789920"/>
    </source>
</evidence>
<dbReference type="EMBL" id="CAJVQC010143103">
    <property type="protein sequence ID" value="CAG8844541.1"/>
    <property type="molecule type" value="Genomic_DNA"/>
</dbReference>
<feature type="non-terminal residue" evidence="1">
    <location>
        <position position="1"/>
    </location>
</feature>
<proteinExistence type="predicted"/>
<sequence length="154" mass="17720">KLDEKFKQLHGFNGLLHVQDCHNGLYDIILGFIDTAKSLGIFYNKDFNGERQNRVGIYQFTNKERRCSLAEDYLKDALRKAELHSGSDLYEFEKIVAVDIRLYAHVLDIIWDKKNEKENIAIIVKYFCNGTVYEAFIAPKGEVILCGEAINSPQ</sequence>
<name>A0ACA9SN21_9GLOM</name>